<organism evidence="1 2">
    <name type="scientific">Xanthomonas graminis pv. poae</name>
    <dbReference type="NCBI Taxonomy" id="227946"/>
    <lineage>
        <taxon>Bacteria</taxon>
        <taxon>Pseudomonadati</taxon>
        <taxon>Pseudomonadota</taxon>
        <taxon>Gammaproteobacteria</taxon>
        <taxon>Lysobacterales</taxon>
        <taxon>Lysobacteraceae</taxon>
        <taxon>Xanthomonas</taxon>
        <taxon>Xanthomonas translucens group</taxon>
        <taxon>Xanthomonas graminis</taxon>
    </lineage>
</organism>
<evidence type="ECO:0000313" key="2">
    <source>
        <dbReference type="Proteomes" id="UP000041247"/>
    </source>
</evidence>
<gene>
    <name evidence="1" type="ORF">XTPLMG728_3693</name>
</gene>
<reference evidence="1 2" key="1">
    <citation type="submission" date="2015-07" db="EMBL/GenBank/DDBJ databases">
        <authorList>
            <person name="Noorani M."/>
        </authorList>
    </citation>
    <scope>NUCLEOTIDE SEQUENCE [LARGE SCALE GENOMIC DNA]</scope>
    <source>
        <strain evidence="1">LMG728</strain>
    </source>
</reference>
<protein>
    <submittedName>
        <fullName evidence="1">Uncharacterized protein</fullName>
    </submittedName>
</protein>
<dbReference type="RefSeq" id="WP_053842182.1">
    <property type="nucleotide sequence ID" value="NZ_CP076250.1"/>
</dbReference>
<dbReference type="AlphaFoldDB" id="A0A0K3A569"/>
<accession>A0A0K3A569</accession>
<sequence length="77" mass="8027">MACNRFVFGITLDQADALDGLIRTIAAHGDILAAGTAPYLDPRTLPALGEAIYTAARAARGILDQVGAQALKDMSAR</sequence>
<evidence type="ECO:0000313" key="1">
    <source>
        <dbReference type="EMBL" id="CTP93321.1"/>
    </source>
</evidence>
<name>A0A0K3A569_9XANT</name>
<proteinExistence type="predicted"/>
<dbReference type="GeneID" id="98192437"/>
<dbReference type="Proteomes" id="UP000041247">
    <property type="component" value="Unassembled WGS sequence"/>
</dbReference>
<dbReference type="EMBL" id="CXOK01000150">
    <property type="protein sequence ID" value="CTP93321.1"/>
    <property type="molecule type" value="Genomic_DNA"/>
</dbReference>